<sequence length="119" mass="14010">FQENRIKNSLCFWVRVLAGGLGASPQEFNVTLYGINEILKRWIEAVRQVQLLIQVVLPKSLFLVCSAWRDMPIPAEFHKAMETEWRFFEWVSQKILLDHCFVESPIKRYRKGQAKSLDK</sequence>
<accession>A0A2C4QNV4</accession>
<feature type="non-terminal residue" evidence="1">
    <location>
        <position position="1"/>
    </location>
</feature>
<name>A0A2C4QNV4_9BACI</name>
<protein>
    <submittedName>
        <fullName evidence="1">Uncharacterized protein</fullName>
    </submittedName>
</protein>
<comment type="caution">
    <text evidence="1">The sequence shown here is derived from an EMBL/GenBank/DDBJ whole genome shotgun (WGS) entry which is preliminary data.</text>
</comment>
<dbReference type="EMBL" id="NUSQ01000026">
    <property type="protein sequence ID" value="PHD72664.1"/>
    <property type="molecule type" value="Genomic_DNA"/>
</dbReference>
<gene>
    <name evidence="1" type="ORF">COF40_05210</name>
</gene>
<reference evidence="1 2" key="1">
    <citation type="submission" date="2017-09" db="EMBL/GenBank/DDBJ databases">
        <title>Large-scale bioinformatics analysis of Bacillus genomes uncovers conserved roles of natural products in bacterial physiology.</title>
        <authorList>
            <consortium name="Agbiome Team Llc"/>
            <person name="Bleich R.M."/>
            <person name="Grubbs K.J."/>
            <person name="Santa Maria K.C."/>
            <person name="Allen S.E."/>
            <person name="Farag S."/>
            <person name="Shank E.A."/>
            <person name="Bowers A."/>
        </authorList>
    </citation>
    <scope>NUCLEOTIDE SEQUENCE [LARGE SCALE GENOMIC DNA]</scope>
    <source>
        <strain evidence="1 2">AFS044250</strain>
    </source>
</reference>
<evidence type="ECO:0000313" key="1">
    <source>
        <dbReference type="EMBL" id="PHD72664.1"/>
    </source>
</evidence>
<evidence type="ECO:0000313" key="2">
    <source>
        <dbReference type="Proteomes" id="UP000225997"/>
    </source>
</evidence>
<dbReference type="AlphaFoldDB" id="A0A2C4QNV4"/>
<proteinExistence type="predicted"/>
<dbReference type="Proteomes" id="UP000225997">
    <property type="component" value="Unassembled WGS sequence"/>
</dbReference>
<organism evidence="1 2">
    <name type="scientific">Bacillus toyonensis</name>
    <dbReference type="NCBI Taxonomy" id="155322"/>
    <lineage>
        <taxon>Bacteria</taxon>
        <taxon>Bacillati</taxon>
        <taxon>Bacillota</taxon>
        <taxon>Bacilli</taxon>
        <taxon>Bacillales</taxon>
        <taxon>Bacillaceae</taxon>
        <taxon>Bacillus</taxon>
        <taxon>Bacillus cereus group</taxon>
    </lineage>
</organism>